<dbReference type="GO" id="GO:0004632">
    <property type="term" value="F:phosphopantothenate--cysteine ligase activity"/>
    <property type="evidence" value="ECO:0007669"/>
    <property type="project" value="UniProtKB-EC"/>
</dbReference>
<dbReference type="Pfam" id="PF02441">
    <property type="entry name" value="Flavoprotein"/>
    <property type="match status" value="1"/>
</dbReference>
<evidence type="ECO:0000313" key="3">
    <source>
        <dbReference type="EMBL" id="AAT28078.1"/>
    </source>
</evidence>
<dbReference type="InterPro" id="IPR007085">
    <property type="entry name" value="DNA/pantothenate-metab_flavo_C"/>
</dbReference>
<dbReference type="GO" id="GO:0071513">
    <property type="term" value="C:phosphopantothenoylcysteine decarboxylase complex"/>
    <property type="evidence" value="ECO:0007669"/>
    <property type="project" value="TreeGrafter"/>
</dbReference>
<evidence type="ECO:0000313" key="4">
    <source>
        <dbReference type="Proteomes" id="UP000009072"/>
    </source>
</evidence>
<protein>
    <submittedName>
        <fullName evidence="3">Pantothenate metabolism flavoprotein</fullName>
        <ecNumber evidence="3">4.1.1.36</ecNumber>
        <ecNumber evidence="3">6.3.2.5</ecNumber>
    </submittedName>
</protein>
<dbReference type="Gene3D" id="3.40.50.10300">
    <property type="entry name" value="CoaB-like"/>
    <property type="match status" value="1"/>
</dbReference>
<feature type="domain" description="Flavoprotein" evidence="1">
    <location>
        <begin position="2"/>
        <end position="164"/>
    </location>
</feature>
<dbReference type="OrthoDB" id="9802554at2"/>
<keyword evidence="3" id="KW-0456">Lyase</keyword>
<dbReference type="RefSeq" id="WP_011265112.1">
    <property type="nucleotide sequence ID" value="NC_006908.1"/>
</dbReference>
<sequence length="360" mass="40923">MKQIGIIVTSSVAIIKIKTLKEILFLKGFEVFIILTTNALIHYKNIQELNPVLLNQDLTKQSEHIAFVKRIDLFIMAPASANSISKFVNGICDNMALAMLMATNKPILFAPSMNDLMYESILKRNHIETLENWGHYIIGPMYGKLSEGYDAIGRMAEPEEIADFASNILNNQKTSKKVIVSYGASKIYLDPIRFISNDSSGLFGKLIIKELKLLGFYVDYVDASKNSNQQILDKVKDYDIYISSAAISDFLVEKSERKIKKNSIKTLELKNNIDVLTELRKLNKNIKILGFKLDEDIQNAKDKMQKLNLDGILYNQINSMNTSKINGTLFINNQEIQFQNKAKYELAKIIAKEVAKWIYT</sequence>
<dbReference type="SUPFAM" id="SSF52507">
    <property type="entry name" value="Homo-oligomeric flavin-containing Cys decarboxylases, HFCD"/>
    <property type="match status" value="1"/>
</dbReference>
<dbReference type="AlphaFoldDB" id="Q6KH53"/>
<dbReference type="GO" id="GO:0015937">
    <property type="term" value="P:coenzyme A biosynthetic process"/>
    <property type="evidence" value="ECO:0007669"/>
    <property type="project" value="TreeGrafter"/>
</dbReference>
<dbReference type="EC" id="6.3.2.5" evidence="3"/>
<dbReference type="EC" id="4.1.1.36" evidence="3"/>
<dbReference type="InterPro" id="IPR036551">
    <property type="entry name" value="Flavin_trans-like"/>
</dbReference>
<keyword evidence="3" id="KW-0436">Ligase</keyword>
<dbReference type="SUPFAM" id="SSF102645">
    <property type="entry name" value="CoaB-like"/>
    <property type="match status" value="1"/>
</dbReference>
<dbReference type="PANTHER" id="PTHR14359:SF6">
    <property type="entry name" value="PHOSPHOPANTOTHENOYLCYSTEINE DECARBOXYLASE"/>
    <property type="match status" value="1"/>
</dbReference>
<dbReference type="Proteomes" id="UP000009072">
    <property type="component" value="Chromosome"/>
</dbReference>
<reference evidence="3 4" key="1">
    <citation type="journal article" date="2004" name="Genome Res.">
        <title>The complete genome and proteome of Mycoplasma mobile.</title>
        <authorList>
            <person name="Jaffe J.D."/>
            <person name="Stange-Thomann N."/>
            <person name="Smith C."/>
            <person name="DeCaprio D."/>
            <person name="Fisher S."/>
            <person name="Butler J."/>
            <person name="Calvo S."/>
            <person name="Elkins T."/>
            <person name="FitzGerald M.G."/>
            <person name="Hafez N."/>
            <person name="Kodira C.D."/>
            <person name="Major J."/>
            <person name="Wang S."/>
            <person name="Wilkinson J."/>
            <person name="Nicol R."/>
            <person name="Nusbaum C."/>
            <person name="Birren B."/>
            <person name="Berg H.C."/>
            <person name="Church G.M."/>
        </authorList>
    </citation>
    <scope>NUCLEOTIDE SEQUENCE [LARGE SCALE GENOMIC DNA]</scope>
    <source>
        <strain evidence="4">ATCC 43663 / 163K / NCTC 11711</strain>
    </source>
</reference>
<dbReference type="Pfam" id="PF04127">
    <property type="entry name" value="DFP"/>
    <property type="match status" value="1"/>
</dbReference>
<proteinExistence type="predicted"/>
<dbReference type="GO" id="GO:0004633">
    <property type="term" value="F:phosphopantothenoylcysteine decarboxylase activity"/>
    <property type="evidence" value="ECO:0007669"/>
    <property type="project" value="UniProtKB-EC"/>
</dbReference>
<name>Q6KH53_MYCM1</name>
<dbReference type="eggNOG" id="COG0452">
    <property type="taxonomic scope" value="Bacteria"/>
</dbReference>
<evidence type="ECO:0000259" key="2">
    <source>
        <dbReference type="Pfam" id="PF04127"/>
    </source>
</evidence>
<organism evidence="3 4">
    <name type="scientific">Mycoplasma mobile (strain ATCC 43663 / 163K / NCTC 11711)</name>
    <name type="common">Mesomycoplasma mobile</name>
    <dbReference type="NCBI Taxonomy" id="267748"/>
    <lineage>
        <taxon>Bacteria</taxon>
        <taxon>Bacillati</taxon>
        <taxon>Mycoplasmatota</taxon>
        <taxon>Mycoplasmoidales</taxon>
        <taxon>Metamycoplasmataceae</taxon>
        <taxon>Mesomycoplasma</taxon>
    </lineage>
</organism>
<dbReference type="HOGENOM" id="CLU_033319_0_1_14"/>
<dbReference type="STRING" id="267748.MMOB5920"/>
<dbReference type="PANTHER" id="PTHR14359">
    <property type="entry name" value="HOMO-OLIGOMERIC FLAVIN CONTAINING CYS DECARBOXYLASE FAMILY"/>
    <property type="match status" value="1"/>
</dbReference>
<feature type="domain" description="DNA/pantothenate metabolism flavoprotein C-terminal" evidence="2">
    <location>
        <begin position="175"/>
        <end position="356"/>
    </location>
</feature>
<dbReference type="InterPro" id="IPR035929">
    <property type="entry name" value="CoaB-like_sf"/>
</dbReference>
<accession>Q6KH53</accession>
<dbReference type="KEGG" id="mmo:MMOB5920"/>
<gene>
    <name evidence="3" type="primary">dfp</name>
    <name evidence="3" type="ordered locus">MMOB5920</name>
</gene>
<dbReference type="InterPro" id="IPR003382">
    <property type="entry name" value="Flavoprotein"/>
</dbReference>
<keyword evidence="4" id="KW-1185">Reference proteome</keyword>
<evidence type="ECO:0000259" key="1">
    <source>
        <dbReference type="Pfam" id="PF02441"/>
    </source>
</evidence>
<dbReference type="Gene3D" id="3.40.50.1950">
    <property type="entry name" value="Flavin prenyltransferase-like"/>
    <property type="match status" value="1"/>
</dbReference>
<dbReference type="EMBL" id="AE017308">
    <property type="protein sequence ID" value="AAT28078.1"/>
    <property type="molecule type" value="Genomic_DNA"/>
</dbReference>
<dbReference type="GO" id="GO:0010181">
    <property type="term" value="F:FMN binding"/>
    <property type="evidence" value="ECO:0007669"/>
    <property type="project" value="TreeGrafter"/>
</dbReference>